<evidence type="ECO:0000256" key="1">
    <source>
        <dbReference type="SAM" id="MobiDB-lite"/>
    </source>
</evidence>
<name>A0A430KX72_9HYPO</name>
<dbReference type="AlphaFoldDB" id="A0A430KX72"/>
<evidence type="ECO:0000313" key="2">
    <source>
        <dbReference type="EMBL" id="RTE68052.1"/>
    </source>
</evidence>
<evidence type="ECO:0000313" key="3">
    <source>
        <dbReference type="Proteomes" id="UP000287124"/>
    </source>
</evidence>
<feature type="compositionally biased region" description="Basic and acidic residues" evidence="1">
    <location>
        <begin position="20"/>
        <end position="35"/>
    </location>
</feature>
<gene>
    <name evidence="2" type="ORF">BHE90_017571</name>
</gene>
<protein>
    <submittedName>
        <fullName evidence="2">Uncharacterized protein</fullName>
    </submittedName>
</protein>
<accession>A0A430KX72</accession>
<keyword evidence="3" id="KW-1185">Reference proteome</keyword>
<feature type="region of interest" description="Disordered" evidence="1">
    <location>
        <begin position="1"/>
        <end position="36"/>
    </location>
</feature>
<comment type="caution">
    <text evidence="2">The sequence shown here is derived from an EMBL/GenBank/DDBJ whole genome shotgun (WGS) entry which is preliminary data.</text>
</comment>
<organism evidence="2 3">
    <name type="scientific">Fusarium euwallaceae</name>
    <dbReference type="NCBI Taxonomy" id="1147111"/>
    <lineage>
        <taxon>Eukaryota</taxon>
        <taxon>Fungi</taxon>
        <taxon>Dikarya</taxon>
        <taxon>Ascomycota</taxon>
        <taxon>Pezizomycotina</taxon>
        <taxon>Sordariomycetes</taxon>
        <taxon>Hypocreomycetidae</taxon>
        <taxon>Hypocreales</taxon>
        <taxon>Nectriaceae</taxon>
        <taxon>Fusarium</taxon>
        <taxon>Fusarium solani species complex</taxon>
    </lineage>
</organism>
<dbReference type="Proteomes" id="UP000287124">
    <property type="component" value="Unassembled WGS sequence"/>
</dbReference>
<reference evidence="2 3" key="1">
    <citation type="submission" date="2017-06" db="EMBL/GenBank/DDBJ databases">
        <title>Comparative genomic analysis of Ambrosia Fusariam Clade fungi.</title>
        <authorList>
            <person name="Stajich J.E."/>
            <person name="Carrillo J."/>
            <person name="Kijimoto T."/>
            <person name="Eskalen A."/>
            <person name="O'Donnell K."/>
            <person name="Kasson M."/>
        </authorList>
    </citation>
    <scope>NUCLEOTIDE SEQUENCE [LARGE SCALE GENOMIC DNA]</scope>
    <source>
        <strain evidence="2 3">UCR1854</strain>
    </source>
</reference>
<dbReference type="EMBL" id="MIKF01001242">
    <property type="protein sequence ID" value="RTE68052.1"/>
    <property type="molecule type" value="Genomic_DNA"/>
</dbReference>
<sequence>MIPSPPSSSSSSMTMDWDEQERADTRTESETELRGPEGSVLFCSPTLLRRALGHQLRCWLSEEDSEPVQIGTEWIDDQGVLHFRNSTEIEMGLALLRVNPTAAAAVDLLALLSTGRCGDVAVRLGGLLTTFMAWAIIWMAEYPRGVDVLDPRVLADRCSEVLTAGDGRIAMGDVDDWVESIPVVTMTVPQWRRECGQHDFAMFWVMAHQWLHEKTCSLLDRRMHAVQRDVGQYLEVLHDVSGSDRTEEDEVSVS</sequence>
<proteinExistence type="predicted"/>